<organism evidence="3 4">
    <name type="scientific">Streptomyces pactum</name>
    <dbReference type="NCBI Taxonomy" id="68249"/>
    <lineage>
        <taxon>Bacteria</taxon>
        <taxon>Bacillati</taxon>
        <taxon>Actinomycetota</taxon>
        <taxon>Actinomycetes</taxon>
        <taxon>Kitasatosporales</taxon>
        <taxon>Streptomycetaceae</taxon>
        <taxon>Streptomyces</taxon>
    </lineage>
</organism>
<sequence length="177" mass="18815">MVGEVVLRQVDEVSLEGLLTVAVEDAEPEEVMPPVAGPPGWTPLRREAFRAWHRARRPGLAGPLRESTFVIHHEGRIVGSARLAVRGSLEVLETGMWLARSRRGRGIGGAALRVLLGEAAEAGARTVVADTKTHNAAALAALRGIGATLVPSGETDDVHAELRSRTMPSPRPAAEHP</sequence>
<evidence type="ECO:0000313" key="4">
    <source>
        <dbReference type="Proteomes" id="UP000189443"/>
    </source>
</evidence>
<keyword evidence="4" id="KW-1185">Reference proteome</keyword>
<dbReference type="EMBL" id="CP019724">
    <property type="protein sequence ID" value="AQS65822.1"/>
    <property type="molecule type" value="Genomic_DNA"/>
</dbReference>
<dbReference type="KEGG" id="spac:B1H29_01705"/>
<dbReference type="SUPFAM" id="SSF55729">
    <property type="entry name" value="Acyl-CoA N-acyltransferases (Nat)"/>
    <property type="match status" value="1"/>
</dbReference>
<protein>
    <submittedName>
        <fullName evidence="3">GNAT family N-acetyltransferase</fullName>
    </submittedName>
</protein>
<reference evidence="3 4" key="1">
    <citation type="submission" date="2017-02" db="EMBL/GenBank/DDBJ databases">
        <title>Streptomyces pactum ACT12 Genome sequencing and assembly.</title>
        <authorList>
            <person name="Xue Q."/>
            <person name="Yan X."/>
            <person name="Jia L."/>
            <person name="Yan H."/>
        </authorList>
    </citation>
    <scope>NUCLEOTIDE SEQUENCE [LARGE SCALE GENOMIC DNA]</scope>
    <source>
        <strain evidence="3 4">ACT12</strain>
    </source>
</reference>
<dbReference type="InterPro" id="IPR016181">
    <property type="entry name" value="Acyl_CoA_acyltransferase"/>
</dbReference>
<gene>
    <name evidence="3" type="ORF">B1H29_01705</name>
</gene>
<feature type="domain" description="N-acetyltransferase" evidence="2">
    <location>
        <begin position="5"/>
        <end position="168"/>
    </location>
</feature>
<keyword evidence="3" id="KW-0808">Transferase</keyword>
<dbReference type="InterPro" id="IPR000182">
    <property type="entry name" value="GNAT_dom"/>
</dbReference>
<feature type="region of interest" description="Disordered" evidence="1">
    <location>
        <begin position="156"/>
        <end position="177"/>
    </location>
</feature>
<dbReference type="Pfam" id="PF00583">
    <property type="entry name" value="Acetyltransf_1"/>
    <property type="match status" value="1"/>
</dbReference>
<evidence type="ECO:0000256" key="1">
    <source>
        <dbReference type="SAM" id="MobiDB-lite"/>
    </source>
</evidence>
<accession>A0A1S6J239</accession>
<dbReference type="RefSeq" id="WP_055421471.1">
    <property type="nucleotide sequence ID" value="NZ_CP019724.1"/>
</dbReference>
<dbReference type="Proteomes" id="UP000189443">
    <property type="component" value="Chromosome"/>
</dbReference>
<proteinExistence type="predicted"/>
<evidence type="ECO:0000313" key="3">
    <source>
        <dbReference type="EMBL" id="AQS65822.1"/>
    </source>
</evidence>
<dbReference type="PROSITE" id="PS51186">
    <property type="entry name" value="GNAT"/>
    <property type="match status" value="1"/>
</dbReference>
<name>A0A1S6J239_9ACTN</name>
<dbReference type="GO" id="GO:0016747">
    <property type="term" value="F:acyltransferase activity, transferring groups other than amino-acyl groups"/>
    <property type="evidence" value="ECO:0007669"/>
    <property type="project" value="InterPro"/>
</dbReference>
<dbReference type="AlphaFoldDB" id="A0A1S6J239"/>
<evidence type="ECO:0000259" key="2">
    <source>
        <dbReference type="PROSITE" id="PS51186"/>
    </source>
</evidence>
<dbReference type="Gene3D" id="3.40.630.30">
    <property type="match status" value="1"/>
</dbReference>